<keyword evidence="1 4" id="KW-0349">Heme</keyword>
<comment type="caution">
    <text evidence="7">The sequence shown here is derived from an EMBL/GenBank/DDBJ whole genome shotgun (WGS) entry which is preliminary data.</text>
</comment>
<dbReference type="Proteomes" id="UP001069802">
    <property type="component" value="Unassembled WGS sequence"/>
</dbReference>
<name>A0ABT4LDT0_9PROT</name>
<evidence type="ECO:0000256" key="3">
    <source>
        <dbReference type="ARBA" id="ARBA00023004"/>
    </source>
</evidence>
<feature type="domain" description="Cytochrome c" evidence="6">
    <location>
        <begin position="383"/>
        <end position="515"/>
    </location>
</feature>
<dbReference type="Pfam" id="PF06537">
    <property type="entry name" value="DHOR"/>
    <property type="match status" value="1"/>
</dbReference>
<sequence>MKPDLMRLVHLTNTFCLAILLSSFSGAVSAEPSPQPWRNDLTQEELQKVLAVIQPAELFSTAERFEQKQAGATTSTRTVNSDAFSHFSENLSFEGERDFKLGNGLFKKIWVSSPSSTRASDGLGPLFNARSCQRCHLKDGRGHPPESNADIATSMFLRLSVPPRTEEEKAAISSGQLQRIPEPTYGGQLQDQATPGLPAEGRMLISYREETIELSGGETATLRHPSYSVGELAYGPMDDDVMLSPRIAQPMIGLGLLEAIHEGDILALADPDDQNQDGISGKASMVLAPGSDKKQLGRFGWKASNSSIRQQSANAFAGDIGISTPDVLAHWGDCTAAQKDCFEQPNGVQENLGTSEAPAPVLDLVAFYSRNLAVPARRDVNDPEVLAGKEMFYTAGCISCHHPKFVTRRNAPQKELQFQLIWPYSDLLLHDMGEALADGRPVGDATGREWRTAPLWGIGLTQTVNGHSYFLHDGRARNLLEAVLWHGGEAQSARDKVVTMSPEDRKSLIRFLESL</sequence>
<keyword evidence="2 4" id="KW-0479">Metal-binding</keyword>
<evidence type="ECO:0000313" key="7">
    <source>
        <dbReference type="EMBL" id="MCZ4279258.1"/>
    </source>
</evidence>
<dbReference type="PANTHER" id="PTHR30600:SF4">
    <property type="entry name" value="CYTOCHROME C DOMAIN-CONTAINING PROTEIN"/>
    <property type="match status" value="1"/>
</dbReference>
<evidence type="ECO:0000256" key="1">
    <source>
        <dbReference type="ARBA" id="ARBA00022617"/>
    </source>
</evidence>
<keyword evidence="5" id="KW-0732">Signal</keyword>
<evidence type="ECO:0000256" key="5">
    <source>
        <dbReference type="SAM" id="SignalP"/>
    </source>
</evidence>
<accession>A0ABT4LDT0</accession>
<evidence type="ECO:0000313" key="8">
    <source>
        <dbReference type="Proteomes" id="UP001069802"/>
    </source>
</evidence>
<evidence type="ECO:0000256" key="4">
    <source>
        <dbReference type="PROSITE-ProRule" id="PRU00433"/>
    </source>
</evidence>
<dbReference type="SUPFAM" id="SSF46626">
    <property type="entry name" value="Cytochrome c"/>
    <property type="match status" value="1"/>
</dbReference>
<keyword evidence="8" id="KW-1185">Reference proteome</keyword>
<evidence type="ECO:0000256" key="2">
    <source>
        <dbReference type="ARBA" id="ARBA00022723"/>
    </source>
</evidence>
<feature type="signal peptide" evidence="5">
    <location>
        <begin position="1"/>
        <end position="30"/>
    </location>
</feature>
<feature type="chain" id="PRO_5046586319" evidence="5">
    <location>
        <begin position="31"/>
        <end position="515"/>
    </location>
</feature>
<gene>
    <name evidence="7" type="ORF">O4H49_00625</name>
</gene>
<proteinExistence type="predicted"/>
<dbReference type="PROSITE" id="PS51007">
    <property type="entry name" value="CYTC"/>
    <property type="match status" value="1"/>
</dbReference>
<dbReference type="InterPro" id="IPR010538">
    <property type="entry name" value="DHOR"/>
</dbReference>
<dbReference type="InterPro" id="IPR009056">
    <property type="entry name" value="Cyt_c-like_dom"/>
</dbReference>
<evidence type="ECO:0000259" key="6">
    <source>
        <dbReference type="PROSITE" id="PS51007"/>
    </source>
</evidence>
<keyword evidence="3 4" id="KW-0408">Iron</keyword>
<dbReference type="Gene3D" id="1.10.760.10">
    <property type="entry name" value="Cytochrome c-like domain"/>
    <property type="match status" value="1"/>
</dbReference>
<dbReference type="RefSeq" id="WP_269421470.1">
    <property type="nucleotide sequence ID" value="NZ_JAPWGY010000001.1"/>
</dbReference>
<dbReference type="InterPro" id="IPR036909">
    <property type="entry name" value="Cyt_c-like_dom_sf"/>
</dbReference>
<dbReference type="InterPro" id="IPR051395">
    <property type="entry name" value="Cytochrome_c_Peroxidase/MauG"/>
</dbReference>
<dbReference type="PIRSF" id="PIRSF028099">
    <property type="entry name" value="DUF1111"/>
    <property type="match status" value="1"/>
</dbReference>
<protein>
    <submittedName>
        <fullName evidence="7">C-type cytochrome</fullName>
    </submittedName>
</protein>
<organism evidence="7 8">
    <name type="scientific">Kiloniella laminariae</name>
    <dbReference type="NCBI Taxonomy" id="454162"/>
    <lineage>
        <taxon>Bacteria</taxon>
        <taxon>Pseudomonadati</taxon>
        <taxon>Pseudomonadota</taxon>
        <taxon>Alphaproteobacteria</taxon>
        <taxon>Rhodospirillales</taxon>
        <taxon>Kiloniellaceae</taxon>
        <taxon>Kiloniella</taxon>
    </lineage>
</organism>
<dbReference type="PANTHER" id="PTHR30600">
    <property type="entry name" value="CYTOCHROME C PEROXIDASE-RELATED"/>
    <property type="match status" value="1"/>
</dbReference>
<reference evidence="7" key="1">
    <citation type="submission" date="2022-12" db="EMBL/GenBank/DDBJ databases">
        <title>Bacterial isolates from different developmental stages of Nematostella vectensis.</title>
        <authorList>
            <person name="Fraune S."/>
        </authorList>
    </citation>
    <scope>NUCLEOTIDE SEQUENCE</scope>
    <source>
        <strain evidence="7">G21630-S1</strain>
    </source>
</reference>
<dbReference type="EMBL" id="JAPWGY010000001">
    <property type="protein sequence ID" value="MCZ4279258.1"/>
    <property type="molecule type" value="Genomic_DNA"/>
</dbReference>